<comment type="caution">
    <text evidence="2">The sequence shown here is derived from an EMBL/GenBank/DDBJ whole genome shotgun (WGS) entry which is preliminary data.</text>
</comment>
<dbReference type="Pfam" id="PF12937">
    <property type="entry name" value="F-box-like"/>
    <property type="match status" value="1"/>
</dbReference>
<evidence type="ECO:0000259" key="1">
    <source>
        <dbReference type="PROSITE" id="PS50181"/>
    </source>
</evidence>
<dbReference type="SUPFAM" id="SSF52047">
    <property type="entry name" value="RNI-like"/>
    <property type="match status" value="1"/>
</dbReference>
<dbReference type="PANTHER" id="PTHR20933:SF4">
    <property type="entry name" value="F-BOX INVOLVED IN POLYQ PATHOGENESIS, ISOFORM A"/>
    <property type="match status" value="1"/>
</dbReference>
<dbReference type="OrthoDB" id="3219396at2759"/>
<dbReference type="Proteomes" id="UP000663852">
    <property type="component" value="Unassembled WGS sequence"/>
</dbReference>
<dbReference type="SMART" id="SM00256">
    <property type="entry name" value="FBOX"/>
    <property type="match status" value="1"/>
</dbReference>
<evidence type="ECO:0000313" key="3">
    <source>
        <dbReference type="EMBL" id="CAF0946362.1"/>
    </source>
</evidence>
<dbReference type="SUPFAM" id="SSF81383">
    <property type="entry name" value="F-box domain"/>
    <property type="match status" value="1"/>
</dbReference>
<dbReference type="InterPro" id="IPR001810">
    <property type="entry name" value="F-box_dom"/>
</dbReference>
<dbReference type="Proteomes" id="UP000663828">
    <property type="component" value="Unassembled WGS sequence"/>
</dbReference>
<dbReference type="Gene3D" id="3.80.10.10">
    <property type="entry name" value="Ribonuclease Inhibitor"/>
    <property type="match status" value="1"/>
</dbReference>
<protein>
    <recommendedName>
        <fullName evidence="1">F-box domain-containing protein</fullName>
    </recommendedName>
</protein>
<dbReference type="AlphaFoldDB" id="A0A814AG34"/>
<keyword evidence="4" id="KW-1185">Reference proteome</keyword>
<name>A0A814AG34_ADIRI</name>
<evidence type="ECO:0000313" key="4">
    <source>
        <dbReference type="Proteomes" id="UP000663828"/>
    </source>
</evidence>
<dbReference type="InterPro" id="IPR032675">
    <property type="entry name" value="LRR_dom_sf"/>
</dbReference>
<gene>
    <name evidence="2" type="ORF">EDS130_LOCUS10439</name>
    <name evidence="3" type="ORF">XAT740_LOCUS10410</name>
</gene>
<evidence type="ECO:0000313" key="2">
    <source>
        <dbReference type="EMBL" id="CAF0914358.1"/>
    </source>
</evidence>
<dbReference type="Gene3D" id="1.20.1280.50">
    <property type="match status" value="1"/>
</dbReference>
<reference evidence="2" key="1">
    <citation type="submission" date="2021-02" db="EMBL/GenBank/DDBJ databases">
        <authorList>
            <person name="Nowell W R."/>
        </authorList>
    </citation>
    <scope>NUCLEOTIDE SEQUENCE</scope>
</reference>
<organism evidence="2 5">
    <name type="scientific">Adineta ricciae</name>
    <name type="common">Rotifer</name>
    <dbReference type="NCBI Taxonomy" id="249248"/>
    <lineage>
        <taxon>Eukaryota</taxon>
        <taxon>Metazoa</taxon>
        <taxon>Spiralia</taxon>
        <taxon>Gnathifera</taxon>
        <taxon>Rotifera</taxon>
        <taxon>Eurotatoria</taxon>
        <taxon>Bdelloidea</taxon>
        <taxon>Adinetida</taxon>
        <taxon>Adinetidae</taxon>
        <taxon>Adineta</taxon>
    </lineage>
</organism>
<dbReference type="EMBL" id="CAJNOJ010000036">
    <property type="protein sequence ID" value="CAF0914358.1"/>
    <property type="molecule type" value="Genomic_DNA"/>
</dbReference>
<dbReference type="GO" id="GO:0031398">
    <property type="term" value="P:positive regulation of protein ubiquitination"/>
    <property type="evidence" value="ECO:0007669"/>
    <property type="project" value="TreeGrafter"/>
</dbReference>
<dbReference type="InterPro" id="IPR036047">
    <property type="entry name" value="F-box-like_dom_sf"/>
</dbReference>
<evidence type="ECO:0000313" key="5">
    <source>
        <dbReference type="Proteomes" id="UP000663852"/>
    </source>
</evidence>
<dbReference type="EMBL" id="CAJNOR010000554">
    <property type="protein sequence ID" value="CAF0946362.1"/>
    <property type="molecule type" value="Genomic_DNA"/>
</dbReference>
<feature type="domain" description="F-box" evidence="1">
    <location>
        <begin position="58"/>
        <end position="105"/>
    </location>
</feature>
<accession>A0A814AG34</accession>
<dbReference type="PROSITE" id="PS50181">
    <property type="entry name" value="FBOX"/>
    <property type="match status" value="1"/>
</dbReference>
<proteinExistence type="predicted"/>
<sequence>MDNRQTLSMFAQGTNAHRSSRVSSTMTSMNDDHQDLEINGFNNFGQEDLHRQYRSSRLNSLRFLPDNILLAVFSYLTPLDLIHCTHVCHRWHQLVSHHSNLWQRLYLRPDSSNGNSGAVHVRRLDIFLHAIATRFNLSLLYIDLPIELITTEVLRELANRCPNLEYLTLDFSSAMQLHDFSDLNEFPCNLKRLCICLSEVIFLEGFMRRIYSFLSSLHTLHIVGTLEKSSLTSTTAPEETDNYETINISKIKANAPNLRIINLYGVAFVDDNHIEAIASGCIHLECLALNFCTKVIGTSFKNLMNRCRKLTCLLLQNTGIQDEPIMAVNWSTTQLTELDISSTDLNEQALLHFFSSVPNLTYLAVPYCDGFTDEVLDLLITRGVLNTCRALDFSNTVNLSLESVHRFLTSYTNISNRLEALSYTGNVGINEQFWTDAIRFLRRIKILIIGTAHSWFKQVTRRIHIDQILESCAVNCPHLRRLEIQWDPETLRLSENSSKFIDHLRIRCTHLTSFVLSDGPYYEGAKANFERAERHGVVRTITMYQTSIVGALNFYNELRFN</sequence>
<dbReference type="PANTHER" id="PTHR20933">
    <property type="entry name" value="F-BOX ONLY PROTEIN 33"/>
    <property type="match status" value="1"/>
</dbReference>